<keyword evidence="6" id="KW-0812">Transmembrane</keyword>
<dbReference type="PANTHER" id="PTHR43511">
    <property type="match status" value="1"/>
</dbReference>
<dbReference type="AlphaFoldDB" id="A0A0E0B6A0"/>
<evidence type="ECO:0000313" key="8">
    <source>
        <dbReference type="Proteomes" id="UP000026961"/>
    </source>
</evidence>
<evidence type="ECO:0000256" key="6">
    <source>
        <dbReference type="SAM" id="Phobius"/>
    </source>
</evidence>
<keyword evidence="8" id="KW-1185">Reference proteome</keyword>
<dbReference type="Gene3D" id="3.90.550.10">
    <property type="entry name" value="Spore Coat Polysaccharide Biosynthesis Protein SpsA, Chain A"/>
    <property type="match status" value="1"/>
</dbReference>
<evidence type="ECO:0000256" key="1">
    <source>
        <dbReference type="ARBA" id="ARBA00010401"/>
    </source>
</evidence>
<keyword evidence="4" id="KW-0548">Nucleotidyltransferase</keyword>
<dbReference type="GO" id="GO:0006011">
    <property type="term" value="P:UDP-alpha-D-glucose metabolic process"/>
    <property type="evidence" value="ECO:0007669"/>
    <property type="project" value="InterPro"/>
</dbReference>
<proteinExistence type="inferred from homology"/>
<evidence type="ECO:0000256" key="2">
    <source>
        <dbReference type="ARBA" id="ARBA00012415"/>
    </source>
</evidence>
<sequence>MRHLSSVTPDTKRFTNLYRAWRRSNHEEDPTNISGCSDELKLYYHSLLPPDDEYAEVKRLLTKVAVVRTLPGGTGSAGIDAHLPFVIKQIKALNEYYDCNIPICLVIPWNKSSYARALVESNAPLRAYLDQAKLPVISQSTNLPFNSEYYIGQPWFYSLGNSSLLLSPEGRNHVSDLAKEGRNYLFVAESRWVKIRRLDKQLKQGNIDLKLIPKLKVLGGARTPHLFPGMVVLDYEDIGCAIKVFKKSAAVVVTQSRKIRVSAETFDWHLSMLAKMTSPSKGICLSTLKGLLIFFSLYHLVLGVSDTLIAWKIEDPVRKEWAKLGCWYGALLGYLGILFLRRWHEKRGDASKRKRLRPQNPEHRMNSDGIHLAVAGVVRFLCSGLVNMCEEYHLFVMYIAAVHAVAFLLETVGCLFIEVYVGKGFREPVESF</sequence>
<dbReference type="GO" id="GO:0003983">
    <property type="term" value="F:UTP:glucose-1-phosphate uridylyltransferase activity"/>
    <property type="evidence" value="ECO:0007669"/>
    <property type="project" value="UniProtKB-EC"/>
</dbReference>
<dbReference type="Gramene" id="OGLUM09G19530.2">
    <property type="protein sequence ID" value="OGLUM09G19530.2"/>
    <property type="gene ID" value="OGLUM09G19530"/>
</dbReference>
<feature type="transmembrane region" description="Helical" evidence="6">
    <location>
        <begin position="392"/>
        <end position="417"/>
    </location>
</feature>
<keyword evidence="3" id="KW-0808">Transferase</keyword>
<keyword evidence="6" id="KW-0472">Membrane</keyword>
<dbReference type="EC" id="2.7.7.9" evidence="2"/>
<dbReference type="InterPro" id="IPR016267">
    <property type="entry name" value="UDPGP_trans"/>
</dbReference>
<dbReference type="InterPro" id="IPR002618">
    <property type="entry name" value="UDPGP_fam"/>
</dbReference>
<evidence type="ECO:0000313" key="7">
    <source>
        <dbReference type="EnsemblPlants" id="OGLUM09G19530.2"/>
    </source>
</evidence>
<organism evidence="7">
    <name type="scientific">Oryza glumipatula</name>
    <dbReference type="NCBI Taxonomy" id="40148"/>
    <lineage>
        <taxon>Eukaryota</taxon>
        <taxon>Viridiplantae</taxon>
        <taxon>Streptophyta</taxon>
        <taxon>Embryophyta</taxon>
        <taxon>Tracheophyta</taxon>
        <taxon>Spermatophyta</taxon>
        <taxon>Magnoliopsida</taxon>
        <taxon>Liliopsida</taxon>
        <taxon>Poales</taxon>
        <taxon>Poaceae</taxon>
        <taxon>BOP clade</taxon>
        <taxon>Oryzoideae</taxon>
        <taxon>Oryzeae</taxon>
        <taxon>Oryzinae</taxon>
        <taxon>Oryza</taxon>
    </lineage>
</organism>
<dbReference type="Proteomes" id="UP000026961">
    <property type="component" value="Chromosome 9"/>
</dbReference>
<evidence type="ECO:0000256" key="4">
    <source>
        <dbReference type="ARBA" id="ARBA00022695"/>
    </source>
</evidence>
<name>A0A0E0B6A0_9ORYZ</name>
<dbReference type="Pfam" id="PF01704">
    <property type="entry name" value="UDPGP"/>
    <property type="match status" value="1"/>
</dbReference>
<feature type="transmembrane region" description="Helical" evidence="6">
    <location>
        <begin position="321"/>
        <end position="344"/>
    </location>
</feature>
<evidence type="ECO:0000256" key="3">
    <source>
        <dbReference type="ARBA" id="ARBA00022679"/>
    </source>
</evidence>
<evidence type="ECO:0000256" key="5">
    <source>
        <dbReference type="ARBA" id="ARBA00048128"/>
    </source>
</evidence>
<reference evidence="7" key="1">
    <citation type="submission" date="2015-04" db="UniProtKB">
        <authorList>
            <consortium name="EnsemblPlants"/>
        </authorList>
    </citation>
    <scope>IDENTIFICATION</scope>
</reference>
<comment type="catalytic activity">
    <reaction evidence="5">
        <text>alpha-D-glucose 1-phosphate + UTP + H(+) = UDP-alpha-D-glucose + diphosphate</text>
        <dbReference type="Rhea" id="RHEA:19889"/>
        <dbReference type="ChEBI" id="CHEBI:15378"/>
        <dbReference type="ChEBI" id="CHEBI:33019"/>
        <dbReference type="ChEBI" id="CHEBI:46398"/>
        <dbReference type="ChEBI" id="CHEBI:58601"/>
        <dbReference type="ChEBI" id="CHEBI:58885"/>
        <dbReference type="EC" id="2.7.7.9"/>
    </reaction>
</comment>
<protein>
    <recommendedName>
        <fullName evidence="2">UTP--glucose-1-phosphate uridylyltransferase</fullName>
        <ecNumber evidence="2">2.7.7.9</ecNumber>
    </recommendedName>
</protein>
<dbReference type="EnsemblPlants" id="OGLUM09G19530.2">
    <property type="protein sequence ID" value="OGLUM09G19530.2"/>
    <property type="gene ID" value="OGLUM09G19530"/>
</dbReference>
<keyword evidence="6" id="KW-1133">Transmembrane helix</keyword>
<accession>A0A0E0B6A0</accession>
<comment type="similarity">
    <text evidence="1">Belongs to the UDPGP type 1 family.</text>
</comment>
<reference evidence="7" key="2">
    <citation type="submission" date="2018-05" db="EMBL/GenBank/DDBJ databases">
        <title>OgluRS3 (Oryza glumaepatula Reference Sequence Version 3).</title>
        <authorList>
            <person name="Zhang J."/>
            <person name="Kudrna D."/>
            <person name="Lee S."/>
            <person name="Talag J."/>
            <person name="Welchert J."/>
            <person name="Wing R.A."/>
        </authorList>
    </citation>
    <scope>NUCLEOTIDE SEQUENCE [LARGE SCALE GENOMIC DNA]</scope>
</reference>
<dbReference type="InterPro" id="IPR029044">
    <property type="entry name" value="Nucleotide-diphossugar_trans"/>
</dbReference>
<feature type="transmembrane region" description="Helical" evidence="6">
    <location>
        <begin position="282"/>
        <end position="301"/>
    </location>
</feature>